<dbReference type="Pfam" id="PF04463">
    <property type="entry name" value="2-thiour_desulf"/>
    <property type="match status" value="1"/>
</dbReference>
<reference evidence="1 2" key="1">
    <citation type="submission" date="2020-08" db="EMBL/GenBank/DDBJ databases">
        <title>A Genomic Blueprint of the Chicken Gut Microbiome.</title>
        <authorList>
            <person name="Gilroy R."/>
            <person name="Ravi A."/>
            <person name="Getino M."/>
            <person name="Pursley I."/>
            <person name="Horton D.L."/>
            <person name="Alikhan N.-F."/>
            <person name="Baker D."/>
            <person name="Gharbi K."/>
            <person name="Hall N."/>
            <person name="Watson M."/>
            <person name="Adriaenssens E.M."/>
            <person name="Foster-Nyarko E."/>
            <person name="Jarju S."/>
            <person name="Secka A."/>
            <person name="Antonio M."/>
            <person name="Oren A."/>
            <person name="Chaudhuri R."/>
            <person name="La Ragione R.M."/>
            <person name="Hildebrand F."/>
            <person name="Pallen M.J."/>
        </authorList>
    </citation>
    <scope>NUCLEOTIDE SEQUENCE [LARGE SCALE GENOMIC DNA]</scope>
    <source>
        <strain evidence="1 2">N37</strain>
    </source>
</reference>
<accession>A0ABR8YT47</accession>
<gene>
    <name evidence="1" type="ORF">H9637_09075</name>
</gene>
<comment type="caution">
    <text evidence="1">The sequence shown here is derived from an EMBL/GenBank/DDBJ whole genome shotgun (WGS) entry which is preliminary data.</text>
</comment>
<evidence type="ECO:0000313" key="1">
    <source>
        <dbReference type="EMBL" id="MBD8047183.1"/>
    </source>
</evidence>
<evidence type="ECO:0000313" key="2">
    <source>
        <dbReference type="Proteomes" id="UP000627166"/>
    </source>
</evidence>
<sequence>MYLVSSCLAGVNCRYNGSNSENKFILQLVKEGKAIALCPEQLAELPTPRPSCEIIIDESGNKKVVSKDGQDFTKEFVEGAEKTLAIAKVIGIKKAILQSKSPSCGCGFIYDGSFSGKLTKGNGLTVDRLISNGIKVYTENDLDKL</sequence>
<proteinExistence type="predicted"/>
<dbReference type="RefSeq" id="WP_191740154.1">
    <property type="nucleotide sequence ID" value="NZ_JACSQB010000064.1"/>
</dbReference>
<dbReference type="PANTHER" id="PTHR30087">
    <property type="entry name" value="INNER MEMBRANE PROTEIN"/>
    <property type="match status" value="1"/>
</dbReference>
<protein>
    <submittedName>
        <fullName evidence="1">DUF523 domain-containing protein</fullName>
    </submittedName>
</protein>
<dbReference type="Proteomes" id="UP000627166">
    <property type="component" value="Unassembled WGS sequence"/>
</dbReference>
<dbReference type="InterPro" id="IPR007553">
    <property type="entry name" value="2-thiour_desulf"/>
</dbReference>
<dbReference type="PANTHER" id="PTHR30087:SF1">
    <property type="entry name" value="HYPOTHETICAL CYTOSOLIC PROTEIN"/>
    <property type="match status" value="1"/>
</dbReference>
<keyword evidence="2" id="KW-1185">Reference proteome</keyword>
<organism evidence="1 2">
    <name type="scientific">Clostridium faecium</name>
    <dbReference type="NCBI Taxonomy" id="2762223"/>
    <lineage>
        <taxon>Bacteria</taxon>
        <taxon>Bacillati</taxon>
        <taxon>Bacillota</taxon>
        <taxon>Clostridia</taxon>
        <taxon>Eubacteriales</taxon>
        <taxon>Clostridiaceae</taxon>
        <taxon>Clostridium</taxon>
    </lineage>
</organism>
<name>A0ABR8YT47_9CLOT</name>
<dbReference type="EMBL" id="JACSQB010000064">
    <property type="protein sequence ID" value="MBD8047183.1"/>
    <property type="molecule type" value="Genomic_DNA"/>
</dbReference>